<dbReference type="AlphaFoldDB" id="A0A914H492"/>
<protein>
    <submittedName>
        <fullName evidence="4">Uncharacterized protein</fullName>
    </submittedName>
</protein>
<feature type="signal peptide" evidence="2">
    <location>
        <begin position="1"/>
        <end position="20"/>
    </location>
</feature>
<evidence type="ECO:0000256" key="2">
    <source>
        <dbReference type="SAM" id="SignalP"/>
    </source>
</evidence>
<keyword evidence="2" id="KW-0732">Signal</keyword>
<evidence type="ECO:0000256" key="1">
    <source>
        <dbReference type="SAM" id="MobiDB-lite"/>
    </source>
</evidence>
<accession>A0A914H492</accession>
<feature type="chain" id="PRO_5038081899" evidence="2">
    <location>
        <begin position="21"/>
        <end position="151"/>
    </location>
</feature>
<evidence type="ECO:0000313" key="3">
    <source>
        <dbReference type="Proteomes" id="UP000887572"/>
    </source>
</evidence>
<feature type="region of interest" description="Disordered" evidence="1">
    <location>
        <begin position="46"/>
        <end position="79"/>
    </location>
</feature>
<proteinExistence type="predicted"/>
<dbReference type="Proteomes" id="UP000887572">
    <property type="component" value="Unplaced"/>
</dbReference>
<keyword evidence="3" id="KW-1185">Reference proteome</keyword>
<sequence length="151" mass="16447">MLFLLPFTAYIFLFPANSVGKSLLSGKVYARMELCQSPRVTLRTDTNGMPFISSKAPPPNSAATSSPTPPPTDTSNMRESFQIELPDVPLSGPTLVHIEAECPPVTADQSPLRATYSLDMAKIDWKGAHELLLFNDVSVLAFGYAKEQLTT</sequence>
<name>A0A914H492_GLORO</name>
<organism evidence="3 4">
    <name type="scientific">Globodera rostochiensis</name>
    <name type="common">Golden nematode worm</name>
    <name type="synonym">Heterodera rostochiensis</name>
    <dbReference type="NCBI Taxonomy" id="31243"/>
    <lineage>
        <taxon>Eukaryota</taxon>
        <taxon>Metazoa</taxon>
        <taxon>Ecdysozoa</taxon>
        <taxon>Nematoda</taxon>
        <taxon>Chromadorea</taxon>
        <taxon>Rhabditida</taxon>
        <taxon>Tylenchina</taxon>
        <taxon>Tylenchomorpha</taxon>
        <taxon>Tylenchoidea</taxon>
        <taxon>Heteroderidae</taxon>
        <taxon>Heteroderinae</taxon>
        <taxon>Globodera</taxon>
    </lineage>
</organism>
<dbReference type="WBParaSite" id="Gr19_v10_g13502.t1">
    <property type="protein sequence ID" value="Gr19_v10_g13502.t1"/>
    <property type="gene ID" value="Gr19_v10_g13502"/>
</dbReference>
<reference evidence="4" key="1">
    <citation type="submission" date="2022-11" db="UniProtKB">
        <authorList>
            <consortium name="WormBaseParasite"/>
        </authorList>
    </citation>
    <scope>IDENTIFICATION</scope>
</reference>
<evidence type="ECO:0000313" key="4">
    <source>
        <dbReference type="WBParaSite" id="Gr19_v10_g13502.t1"/>
    </source>
</evidence>